<organism evidence="17 18">
    <name type="scientific">Oncorhynchus mykiss</name>
    <name type="common">Rainbow trout</name>
    <name type="synonym">Salmo gairdneri</name>
    <dbReference type="NCBI Taxonomy" id="8022"/>
    <lineage>
        <taxon>Eukaryota</taxon>
        <taxon>Metazoa</taxon>
        <taxon>Chordata</taxon>
        <taxon>Craniata</taxon>
        <taxon>Vertebrata</taxon>
        <taxon>Euteleostomi</taxon>
        <taxon>Actinopterygii</taxon>
        <taxon>Neopterygii</taxon>
        <taxon>Teleostei</taxon>
        <taxon>Protacanthopterygii</taxon>
        <taxon>Salmoniformes</taxon>
        <taxon>Salmonidae</taxon>
        <taxon>Salmoninae</taxon>
        <taxon>Oncorhynchus</taxon>
    </lineage>
</organism>
<evidence type="ECO:0000256" key="14">
    <source>
        <dbReference type="SAM" id="Phobius"/>
    </source>
</evidence>
<dbReference type="GO" id="GO:0016020">
    <property type="term" value="C:membrane"/>
    <property type="evidence" value="ECO:0007669"/>
    <property type="project" value="UniProtKB-SubCell"/>
</dbReference>
<dbReference type="InterPro" id="IPR001304">
    <property type="entry name" value="C-type_lectin-like"/>
</dbReference>
<evidence type="ECO:0000313" key="18">
    <source>
        <dbReference type="Proteomes" id="UP000694395"/>
    </source>
</evidence>
<evidence type="ECO:0000256" key="5">
    <source>
        <dbReference type="ARBA" id="ARBA00022734"/>
    </source>
</evidence>
<accession>A0A8C7TFJ7</accession>
<keyword evidence="7 14" id="KW-1133">Transmembrane helix</keyword>
<proteinExistence type="predicted"/>
<dbReference type="InterPro" id="IPR016187">
    <property type="entry name" value="CTDL_fold"/>
</dbReference>
<dbReference type="SUPFAM" id="SSF57440">
    <property type="entry name" value="Kringle-like"/>
    <property type="match status" value="1"/>
</dbReference>
<keyword evidence="11" id="KW-0325">Glycoprotein</keyword>
<dbReference type="PRINTS" id="PR00013">
    <property type="entry name" value="FNTYPEII"/>
</dbReference>
<feature type="domain" description="C-type lectin" evidence="15">
    <location>
        <begin position="801"/>
        <end position="920"/>
    </location>
</feature>
<reference evidence="17" key="2">
    <citation type="submission" date="2025-08" db="UniProtKB">
        <authorList>
            <consortium name="Ensembl"/>
        </authorList>
    </citation>
    <scope>IDENTIFICATION</scope>
</reference>
<dbReference type="Gene3D" id="2.80.10.50">
    <property type="match status" value="1"/>
</dbReference>
<keyword evidence="3 14" id="KW-0812">Transmembrane</keyword>
<dbReference type="SMART" id="SM00034">
    <property type="entry name" value="CLECT"/>
    <property type="match status" value="8"/>
</dbReference>
<keyword evidence="18" id="KW-1185">Reference proteome</keyword>
<feature type="disulfide bond" evidence="12">
    <location>
        <begin position="180"/>
        <end position="207"/>
    </location>
</feature>
<evidence type="ECO:0000259" key="16">
    <source>
        <dbReference type="PROSITE" id="PS51092"/>
    </source>
</evidence>
<dbReference type="FunFam" id="2.10.10.10:FF:000001">
    <property type="entry name" value="Fibronectin 1a isoform 1"/>
    <property type="match status" value="1"/>
</dbReference>
<dbReference type="CDD" id="cd03590">
    <property type="entry name" value="CLECT_DC-SIGN_like"/>
    <property type="match status" value="1"/>
</dbReference>
<dbReference type="SMART" id="SM00059">
    <property type="entry name" value="FN2"/>
    <property type="match status" value="1"/>
</dbReference>
<dbReference type="CDD" id="cd00037">
    <property type="entry name" value="CLECT"/>
    <property type="match status" value="7"/>
</dbReference>
<evidence type="ECO:0000256" key="10">
    <source>
        <dbReference type="ARBA" id="ARBA00023170"/>
    </source>
</evidence>
<reference evidence="17" key="1">
    <citation type="submission" date="2020-07" db="EMBL/GenBank/DDBJ databases">
        <title>A long reads based de novo assembly of the rainbow trout Arlee double haploid line genome.</title>
        <authorList>
            <person name="Gao G."/>
            <person name="Palti Y."/>
        </authorList>
    </citation>
    <scope>NUCLEOTIDE SEQUENCE [LARGE SCALE GENOMIC DNA]</scope>
</reference>
<keyword evidence="10" id="KW-0675">Receptor</keyword>
<dbReference type="InterPro" id="IPR036943">
    <property type="entry name" value="FN_type2_sf"/>
</dbReference>
<dbReference type="InterPro" id="IPR000772">
    <property type="entry name" value="Ricin_B_lectin"/>
</dbReference>
<dbReference type="SUPFAM" id="SSF56436">
    <property type="entry name" value="C-type lectin-like"/>
    <property type="match status" value="8"/>
</dbReference>
<dbReference type="InterPro" id="IPR050111">
    <property type="entry name" value="C-type_lectin/snaclec_domain"/>
</dbReference>
<evidence type="ECO:0000256" key="7">
    <source>
        <dbReference type="ARBA" id="ARBA00022989"/>
    </source>
</evidence>
<keyword evidence="8 14" id="KW-0472">Membrane</keyword>
<evidence type="ECO:0000256" key="9">
    <source>
        <dbReference type="ARBA" id="ARBA00023157"/>
    </source>
</evidence>
<feature type="domain" description="Fibronectin type-II" evidence="16">
    <location>
        <begin position="161"/>
        <end position="209"/>
    </location>
</feature>
<gene>
    <name evidence="17" type="primary">LOC110538158</name>
</gene>
<evidence type="ECO:0000256" key="8">
    <source>
        <dbReference type="ARBA" id="ARBA00023136"/>
    </source>
</evidence>
<keyword evidence="5" id="KW-0430">Lectin</keyword>
<evidence type="ECO:0000256" key="12">
    <source>
        <dbReference type="PROSITE-ProRule" id="PRU00479"/>
    </source>
</evidence>
<name>A0A8C7TFJ7_ONCMY</name>
<dbReference type="InterPro" id="IPR000562">
    <property type="entry name" value="FN_type2_dom"/>
</dbReference>
<evidence type="ECO:0000256" key="6">
    <source>
        <dbReference type="ARBA" id="ARBA00022737"/>
    </source>
</evidence>
<keyword evidence="9 12" id="KW-1015">Disulfide bond</keyword>
<dbReference type="GO" id="GO:0030246">
    <property type="term" value="F:carbohydrate binding"/>
    <property type="evidence" value="ECO:0007669"/>
    <property type="project" value="UniProtKB-KW"/>
</dbReference>
<feature type="domain" description="C-type lectin" evidence="15">
    <location>
        <begin position="948"/>
        <end position="1056"/>
    </location>
</feature>
<dbReference type="CDD" id="cd00062">
    <property type="entry name" value="FN2"/>
    <property type="match status" value="1"/>
</dbReference>
<feature type="domain" description="C-type lectin" evidence="15">
    <location>
        <begin position="369"/>
        <end position="485"/>
    </location>
</feature>
<keyword evidence="6" id="KW-0677">Repeat</keyword>
<dbReference type="Ensembl" id="ENSOMYT00000087118.2">
    <property type="protein sequence ID" value="ENSOMYP00000079939.2"/>
    <property type="gene ID" value="ENSOMYG00000036836.2"/>
</dbReference>
<evidence type="ECO:0000256" key="3">
    <source>
        <dbReference type="ARBA" id="ARBA00022692"/>
    </source>
</evidence>
<evidence type="ECO:0000256" key="4">
    <source>
        <dbReference type="ARBA" id="ARBA00022729"/>
    </source>
</evidence>
<dbReference type="SUPFAM" id="SSF50370">
    <property type="entry name" value="Ricin B-like lectins"/>
    <property type="match status" value="1"/>
</dbReference>
<feature type="domain" description="C-type lectin" evidence="15">
    <location>
        <begin position="223"/>
        <end position="339"/>
    </location>
</feature>
<protein>
    <submittedName>
        <fullName evidence="17">Mannose receptor C-type 2</fullName>
    </submittedName>
</protein>
<evidence type="ECO:0000256" key="1">
    <source>
        <dbReference type="ARBA" id="ARBA00004167"/>
    </source>
</evidence>
<feature type="domain" description="C-type lectin" evidence="15">
    <location>
        <begin position="1059"/>
        <end position="1147"/>
    </location>
</feature>
<feature type="transmembrane region" description="Helical" evidence="14">
    <location>
        <begin position="1315"/>
        <end position="1339"/>
    </location>
</feature>
<evidence type="ECO:0000259" key="15">
    <source>
        <dbReference type="PROSITE" id="PS50041"/>
    </source>
</evidence>
<sequence>MYVPFDGIECPSFSLCFSISLSTEPVNGDVFVFFHEGAQGCLGVQGHSLSLSESCEDDAQKWKWVTRGRLFNLGSSLCLGLTTGNYSSREDASLLGVYPCDREPPGVRWTWYCSQVLDNLNLYLPSPSHPVNPSANSSCILGFEVFPSCAFAEIYTIQGNSHGRPCYLPFMYDSQWFHNCTSIGREDGHLWCATTFDYGKDELWGFCPVKSNDCETFWDTDPLTDSCYQFNFQATLSWSEARISCQQQGADLLSVTKLHEQTYINGLLTGYSAALWIGLNDLDITGGWQWADSSPLKYLNWENDQPSHVEEVNCAVIRTESSGRWQNRDCSVALPYVCKKRPNATLDPFTTDSWADDEKYECDVGWQAFQAGCYRLTSEKVDWDAAQKTCQKMEANLVSLHTLPELEFIINNIKRDVEELWIGLHDTAMQMDFQWTDHTPVIFTYWHPFEPNNFQNTPEDCVTIWGPEGRWNDSPCNQTLPSICKKAAQKTDGQAQDHGCKPGWRWHSPACYWMGEEQVTFEEGRKACAGSGATLITIANRFEQAFVNSLVFGRSGDSFWIALLDQNSPGKFHWLSGDEVTYTNWNRDQPGNIKGGCVTMETGYATGLWEVKDCASARAKFICRLNQDTSLSPEPPAPHPTPSLTGSCPNGWKTNDKLHHCYKVFDRAQMDQKLSWLQAHLACQRHHGANLLSVSGPEEEHFILQILHEAFGESEDHEQHWFWIGLNRRNPMDNGSWKWSDGLAYTYQNFGRYYYNVRQCAAADLGSMTWLAMLCEAKLDWICKIPKGQFINHPPLIWVGFQEAEYKFFDHRSTWDQAQRICSWSGASLASIHSSAEEVFLANTLHKMTKVEGDHWWVGLHTYENDGRFHWSDHSVLNYVSWALGRPHPLSRDRKCVHMSVSKAEWADQKCHSDLPYVCKRVNVTGTIPPTPSTPLPPMGCPNGWSPFLHKCYKVFGHEENQKAIWSGARLMCEFQGGALAVVPNHVEQAFLTTLLSNVSFDLWLGLTSDSKGHFQWARPGLLSYTNWASGEPLDNNKHSCVNLLHSTSAETRLDWMGALHVCESLNGTLASVRDPYQQAYLTLLMNSLHLPAWIGLYNYGGRSFSWLGEEDLIYTAWRDGEPNTLSGCGHMTTVGQWTMTPCDAKLDAAICQINTEEAVGHKWSFPGQCPHSLGDWAWVPFRNHCYSFNLQNLRLQTDAHSSCRKVGGQLLSVLDETENGFVWEHIQGYQEQAHGAWLGMTFNSKGGSLMWSESAEVKFTNWEVQGTNLSMLFPNTCFWIQSNTGLWKPGPCKNRTHGVICKRPRSKEAEEDHLPTLIVIMVTGLVLVILIAGVIYLYRRRQAGSRGSYEGARYSRTNSNPSEQAEKNILVSDMELNEQPE</sequence>
<dbReference type="Gene3D" id="3.10.100.10">
    <property type="entry name" value="Mannose-Binding Protein A, subunit A"/>
    <property type="match status" value="8"/>
</dbReference>
<dbReference type="Pfam" id="PF00040">
    <property type="entry name" value="fn2"/>
    <property type="match status" value="1"/>
</dbReference>
<dbReference type="Proteomes" id="UP000694395">
    <property type="component" value="Chromosome 12"/>
</dbReference>
<dbReference type="PANTHER" id="PTHR22803">
    <property type="entry name" value="MANNOSE, PHOSPHOLIPASE, LECTIN RECEPTOR RELATED"/>
    <property type="match status" value="1"/>
</dbReference>
<dbReference type="GeneTree" id="ENSGT01050000244842"/>
<reference evidence="17" key="3">
    <citation type="submission" date="2025-09" db="UniProtKB">
        <authorList>
            <consortium name="Ensembl"/>
        </authorList>
    </citation>
    <scope>IDENTIFICATION</scope>
</reference>
<dbReference type="GO" id="GO:0006897">
    <property type="term" value="P:endocytosis"/>
    <property type="evidence" value="ECO:0007669"/>
    <property type="project" value="UniProtKB-KW"/>
</dbReference>
<feature type="domain" description="C-type lectin" evidence="15">
    <location>
        <begin position="1182"/>
        <end position="1296"/>
    </location>
</feature>
<comment type="subcellular location">
    <subcellularLocation>
        <location evidence="1">Membrane</location>
        <topology evidence="1">Single-pass membrane protein</topology>
    </subcellularLocation>
</comment>
<dbReference type="Pfam" id="PF24562">
    <property type="entry name" value="CysR_MRC2_N"/>
    <property type="match status" value="1"/>
</dbReference>
<dbReference type="PROSITE" id="PS50041">
    <property type="entry name" value="C_TYPE_LECTIN_2"/>
    <property type="match status" value="8"/>
</dbReference>
<dbReference type="Gene3D" id="2.10.10.10">
    <property type="entry name" value="Fibronectin, type II, collagen-binding"/>
    <property type="match status" value="1"/>
</dbReference>
<dbReference type="PROSITE" id="PS51092">
    <property type="entry name" value="FN2_2"/>
    <property type="match status" value="1"/>
</dbReference>
<dbReference type="InterPro" id="IPR035992">
    <property type="entry name" value="Ricin_B-like_lectins"/>
</dbReference>
<dbReference type="InterPro" id="IPR016186">
    <property type="entry name" value="C-type_lectin-like/link_sf"/>
</dbReference>
<evidence type="ECO:0000256" key="11">
    <source>
        <dbReference type="ARBA" id="ARBA00023180"/>
    </source>
</evidence>
<feature type="domain" description="C-type lectin" evidence="15">
    <location>
        <begin position="507"/>
        <end position="614"/>
    </location>
</feature>
<dbReference type="PROSITE" id="PS50231">
    <property type="entry name" value="RICIN_B_LECTIN"/>
    <property type="match status" value="1"/>
</dbReference>
<evidence type="ECO:0000256" key="13">
    <source>
        <dbReference type="SAM" id="MobiDB-lite"/>
    </source>
</evidence>
<evidence type="ECO:0000256" key="2">
    <source>
        <dbReference type="ARBA" id="ARBA00022583"/>
    </source>
</evidence>
<feature type="disulfide bond" evidence="12">
    <location>
        <begin position="166"/>
        <end position="192"/>
    </location>
</feature>
<dbReference type="InterPro" id="IPR013806">
    <property type="entry name" value="Kringle-like"/>
</dbReference>
<evidence type="ECO:0000313" key="17">
    <source>
        <dbReference type="Ensembl" id="ENSOMYP00000079939.2"/>
    </source>
</evidence>
<dbReference type="InterPro" id="IPR018378">
    <property type="entry name" value="C-type_lectin_CS"/>
</dbReference>
<keyword evidence="4" id="KW-0732">Signal</keyword>
<feature type="domain" description="C-type lectin" evidence="15">
    <location>
        <begin position="660"/>
        <end position="784"/>
    </location>
</feature>
<dbReference type="FunFam" id="3.10.100.10:FF:000020">
    <property type="entry name" value="Mannose receptor C type 2"/>
    <property type="match status" value="1"/>
</dbReference>
<dbReference type="InterPro" id="IPR033989">
    <property type="entry name" value="CD209-like_CTLD"/>
</dbReference>
<dbReference type="PROSITE" id="PS00023">
    <property type="entry name" value="FN2_1"/>
    <property type="match status" value="1"/>
</dbReference>
<dbReference type="FunFam" id="3.10.100.10:FF:000018">
    <property type="entry name" value="Mannose receptor, C type 2"/>
    <property type="match status" value="1"/>
</dbReference>
<dbReference type="Pfam" id="PF00059">
    <property type="entry name" value="Lectin_C"/>
    <property type="match status" value="8"/>
</dbReference>
<keyword evidence="2" id="KW-0254">Endocytosis</keyword>
<dbReference type="PROSITE" id="PS00615">
    <property type="entry name" value="C_TYPE_LECTIN_1"/>
    <property type="match status" value="3"/>
</dbReference>
<feature type="region of interest" description="Disordered" evidence="13">
    <location>
        <begin position="1350"/>
        <end position="1382"/>
    </location>
</feature>